<reference evidence="2 3" key="1">
    <citation type="submission" date="2013-03" db="EMBL/GenBank/DDBJ databases">
        <title>The Genome Sequence of Capronia epimyces CBS 606.96.</title>
        <authorList>
            <consortium name="The Broad Institute Genomics Platform"/>
            <person name="Cuomo C."/>
            <person name="de Hoog S."/>
            <person name="Gorbushina A."/>
            <person name="Walker B."/>
            <person name="Young S.K."/>
            <person name="Zeng Q."/>
            <person name="Gargeya S."/>
            <person name="Fitzgerald M."/>
            <person name="Haas B."/>
            <person name="Abouelleil A."/>
            <person name="Allen A.W."/>
            <person name="Alvarado L."/>
            <person name="Arachchi H.M."/>
            <person name="Berlin A.M."/>
            <person name="Chapman S.B."/>
            <person name="Gainer-Dewar J."/>
            <person name="Goldberg J."/>
            <person name="Griggs A."/>
            <person name="Gujja S."/>
            <person name="Hansen M."/>
            <person name="Howarth C."/>
            <person name="Imamovic A."/>
            <person name="Ireland A."/>
            <person name="Larimer J."/>
            <person name="McCowan C."/>
            <person name="Murphy C."/>
            <person name="Pearson M."/>
            <person name="Poon T.W."/>
            <person name="Priest M."/>
            <person name="Roberts A."/>
            <person name="Saif S."/>
            <person name="Shea T."/>
            <person name="Sisk P."/>
            <person name="Sykes S."/>
            <person name="Wortman J."/>
            <person name="Nusbaum C."/>
            <person name="Birren B."/>
        </authorList>
    </citation>
    <scope>NUCLEOTIDE SEQUENCE [LARGE SCALE GENOMIC DNA]</scope>
    <source>
        <strain evidence="2 3">CBS 606.96</strain>
    </source>
</reference>
<keyword evidence="1" id="KW-0812">Transmembrane</keyword>
<proteinExistence type="predicted"/>
<dbReference type="PANTHER" id="PTHR37783:SF1">
    <property type="entry name" value="MEMBRANE PROTEIN, PUTATIVE (AFU_ORTHOLOGUE AFUA_1G04315)-RELATED"/>
    <property type="match status" value="1"/>
</dbReference>
<dbReference type="OrthoDB" id="5553410at2759"/>
<dbReference type="Proteomes" id="UP000019478">
    <property type="component" value="Unassembled WGS sequence"/>
</dbReference>
<evidence type="ECO:0000313" key="2">
    <source>
        <dbReference type="EMBL" id="EXJ84978.1"/>
    </source>
</evidence>
<evidence type="ECO:0000313" key="3">
    <source>
        <dbReference type="Proteomes" id="UP000019478"/>
    </source>
</evidence>
<dbReference type="PANTHER" id="PTHR37783">
    <property type="entry name" value="MEMBRANE PROTEIN, PUTATIVE (AFU_ORTHOLOGUE AFUA_1G04315)-RELATED"/>
    <property type="match status" value="1"/>
</dbReference>
<feature type="transmembrane region" description="Helical" evidence="1">
    <location>
        <begin position="96"/>
        <end position="115"/>
    </location>
</feature>
<keyword evidence="1" id="KW-1133">Transmembrane helix</keyword>
<dbReference type="AlphaFoldDB" id="W9XXM9"/>
<dbReference type="GeneID" id="19169763"/>
<feature type="transmembrane region" description="Helical" evidence="1">
    <location>
        <begin position="68"/>
        <end position="89"/>
    </location>
</feature>
<protein>
    <submittedName>
        <fullName evidence="2">Uncharacterized protein</fullName>
    </submittedName>
</protein>
<keyword evidence="1" id="KW-0472">Membrane</keyword>
<dbReference type="HOGENOM" id="CLU_156739_0_0_1"/>
<name>W9XXM9_9EURO</name>
<organism evidence="2 3">
    <name type="scientific">Capronia epimyces CBS 606.96</name>
    <dbReference type="NCBI Taxonomy" id="1182542"/>
    <lineage>
        <taxon>Eukaryota</taxon>
        <taxon>Fungi</taxon>
        <taxon>Dikarya</taxon>
        <taxon>Ascomycota</taxon>
        <taxon>Pezizomycotina</taxon>
        <taxon>Eurotiomycetes</taxon>
        <taxon>Chaetothyriomycetidae</taxon>
        <taxon>Chaetothyriales</taxon>
        <taxon>Herpotrichiellaceae</taxon>
        <taxon>Capronia</taxon>
    </lineage>
</organism>
<dbReference type="EMBL" id="AMGY01000004">
    <property type="protein sequence ID" value="EXJ84978.1"/>
    <property type="molecule type" value="Genomic_DNA"/>
</dbReference>
<comment type="caution">
    <text evidence="2">The sequence shown here is derived from an EMBL/GenBank/DDBJ whole genome shotgun (WGS) entry which is preliminary data.</text>
</comment>
<evidence type="ECO:0000256" key="1">
    <source>
        <dbReference type="SAM" id="Phobius"/>
    </source>
</evidence>
<sequence>MATHKASYITIDQYEFPRGSKGVGTLVCAALMVLSTRRKFIEPGSLIHDHILARSAKAAKHSKLVQDILFYLFFGVHGVETVWFGLIQLKKHNVKIFSLLGVQWLATVFAGGVFATNHWAEVVEKKEVQVLKEI</sequence>
<keyword evidence="3" id="KW-1185">Reference proteome</keyword>
<dbReference type="eggNOG" id="ENOG502T5JE">
    <property type="taxonomic scope" value="Eukaryota"/>
</dbReference>
<accession>W9XXM9</accession>
<gene>
    <name evidence="2" type="ORF">A1O3_05653</name>
</gene>
<dbReference type="RefSeq" id="XP_007733963.1">
    <property type="nucleotide sequence ID" value="XM_007735773.1"/>
</dbReference>